<feature type="transmembrane region" description="Helical" evidence="10">
    <location>
        <begin position="12"/>
        <end position="37"/>
    </location>
</feature>
<dbReference type="PANTHER" id="PTHR42829">
    <property type="entry name" value="NADH-UBIQUINONE OXIDOREDUCTASE CHAIN 5"/>
    <property type="match status" value="1"/>
</dbReference>
<evidence type="ECO:0000256" key="9">
    <source>
        <dbReference type="ARBA" id="ARBA00049551"/>
    </source>
</evidence>
<protein>
    <recommendedName>
        <fullName evidence="4 10">NADH-ubiquinone oxidoreductase chain 5</fullName>
        <ecNumber evidence="3 10">7.1.1.2</ecNumber>
    </recommendedName>
</protein>
<comment type="function">
    <text evidence="10">Core subunit of the mitochondrial membrane respiratory chain NADH dehydrogenase (Complex I) which catalyzes electron transfer from NADH through the respiratory chain, using ubiquinone as an electron acceptor. Essential for the catalytic activity and assembly of complex I.</text>
</comment>
<keyword evidence="7 10" id="KW-1133">Transmembrane helix</keyword>
<dbReference type="EMBL" id="MG989239">
    <property type="protein sequence ID" value="AWU49090.1"/>
    <property type="molecule type" value="Genomic_DNA"/>
</dbReference>
<dbReference type="Pfam" id="PF00662">
    <property type="entry name" value="Proton_antipo_N"/>
    <property type="match status" value="1"/>
</dbReference>
<comment type="subcellular location">
    <subcellularLocation>
        <location evidence="2">Membrane</location>
        <topology evidence="2">Multi-pass membrane protein</topology>
    </subcellularLocation>
</comment>
<dbReference type="PANTHER" id="PTHR42829:SF2">
    <property type="entry name" value="NADH-UBIQUINONE OXIDOREDUCTASE CHAIN 5"/>
    <property type="match status" value="1"/>
</dbReference>
<feature type="transmembrane region" description="Helical" evidence="10">
    <location>
        <begin position="289"/>
        <end position="313"/>
    </location>
</feature>
<proteinExistence type="inferred from homology"/>
<evidence type="ECO:0000259" key="12">
    <source>
        <dbReference type="Pfam" id="PF00662"/>
    </source>
</evidence>
<evidence type="ECO:0000259" key="11">
    <source>
        <dbReference type="Pfam" id="PF00361"/>
    </source>
</evidence>
<feature type="transmembrane region" description="Helical" evidence="10">
    <location>
        <begin position="260"/>
        <end position="283"/>
    </location>
</feature>
<dbReference type="GO" id="GO:0008137">
    <property type="term" value="F:NADH dehydrogenase (ubiquinone) activity"/>
    <property type="evidence" value="ECO:0007669"/>
    <property type="project" value="UniProtKB-EC"/>
</dbReference>
<feature type="transmembrane region" description="Helical" evidence="10">
    <location>
        <begin position="403"/>
        <end position="421"/>
    </location>
</feature>
<feature type="transmembrane region" description="Helical" evidence="10">
    <location>
        <begin position="88"/>
        <end position="105"/>
    </location>
</feature>
<sequence>MKMLSKFEFLSFFLMVGSILSFMFSSMFISQNLIYFYEIELFNMNSVAFTYIIYLDWMSVMFSSIVLMISSLILVYSKVYMGKECHQFLWLTVLFIFFMIIMIFSPSSLGVLLGWDGLGMISYCLVIYYKSASSYNSGFITAATNRLGDSMLMLSVAWFSLSGLFIFFESSMIIFFILACMTKSAQVPFNSWLPLAMAAPTPISSLVHSSTLVTAGVYLLIRFYFCYSGTFLITILLISSFLTIFIAGVSALQEFDMKRVVALSTLGQLGFMILILCVGYPYIAFFHLLVHALFKALLFMCAGSIIHSSMGLQDLRKMGSLNLDLLVKSCVNISLLNLMGLPFSSGFYSKDALIELTYFNFGGVGLGVLLLILISMTIAYSMRLIIYFSLGSWILFMESSLKMTFSIIILSLLNIFLGVYMNWMIQELYLICISIMVKLMPLFIIMMGVCWHATLKLMKPVTWFVMGMLFMTNLTKMTSYLIMLSLMILKVVDQGWFESFIYNLKISTSKASYYLYKHSFSYISIGSMLLIISFL</sequence>
<comment type="function">
    <text evidence="1">Core subunit of the mitochondrial membrane respiratory chain NADH dehydrogenase (Complex I) that is believed to belong to the minimal assembly required for catalysis. Complex I functions in the transfer of electrons from NADH to the respiratory chain. The immediate electron acceptor for the enzyme is believed to be ubiquinone.</text>
</comment>
<feature type="transmembrane region" description="Helical" evidence="10">
    <location>
        <begin position="57"/>
        <end position="76"/>
    </location>
</feature>
<gene>
    <name evidence="13" type="primary">nad5</name>
</gene>
<dbReference type="EC" id="7.1.1.2" evidence="3 10"/>
<dbReference type="InterPro" id="IPR001750">
    <property type="entry name" value="ND/Mrp_TM"/>
</dbReference>
<keyword evidence="10" id="KW-0813">Transport</keyword>
<feature type="transmembrane region" description="Helical" evidence="10">
    <location>
        <begin position="474"/>
        <end position="492"/>
    </location>
</feature>
<evidence type="ECO:0000313" key="13">
    <source>
        <dbReference type="EMBL" id="AWU49090.1"/>
    </source>
</evidence>
<feature type="transmembrane region" description="Helical" evidence="10">
    <location>
        <begin position="513"/>
        <end position="534"/>
    </location>
</feature>
<comment type="catalytic activity">
    <reaction evidence="9 10">
        <text>a ubiquinone + NADH + 5 H(+)(in) = a ubiquinol + NAD(+) + 4 H(+)(out)</text>
        <dbReference type="Rhea" id="RHEA:29091"/>
        <dbReference type="Rhea" id="RHEA-COMP:9565"/>
        <dbReference type="Rhea" id="RHEA-COMP:9566"/>
        <dbReference type="ChEBI" id="CHEBI:15378"/>
        <dbReference type="ChEBI" id="CHEBI:16389"/>
        <dbReference type="ChEBI" id="CHEBI:17976"/>
        <dbReference type="ChEBI" id="CHEBI:57540"/>
        <dbReference type="ChEBI" id="CHEBI:57945"/>
        <dbReference type="EC" id="7.1.1.2"/>
    </reaction>
</comment>
<evidence type="ECO:0000256" key="1">
    <source>
        <dbReference type="ARBA" id="ARBA00003257"/>
    </source>
</evidence>
<evidence type="ECO:0000256" key="3">
    <source>
        <dbReference type="ARBA" id="ARBA00012944"/>
    </source>
</evidence>
<feature type="transmembrane region" description="Helical" evidence="10">
    <location>
        <begin position="231"/>
        <end position="253"/>
    </location>
</feature>
<dbReference type="GO" id="GO:0016020">
    <property type="term" value="C:membrane"/>
    <property type="evidence" value="ECO:0007669"/>
    <property type="project" value="UniProtKB-SubCell"/>
</dbReference>
<dbReference type="AlphaFoldDB" id="A0A344A2U9"/>
<dbReference type="GO" id="GO:0042773">
    <property type="term" value="P:ATP synthesis coupled electron transport"/>
    <property type="evidence" value="ECO:0007669"/>
    <property type="project" value="InterPro"/>
</dbReference>
<feature type="domain" description="NADH:quinone oxidoreductase/Mrp antiporter transmembrane" evidence="11">
    <location>
        <begin position="109"/>
        <end position="357"/>
    </location>
</feature>
<name>A0A344A2U9_9HEMI</name>
<dbReference type="InterPro" id="IPR003945">
    <property type="entry name" value="NU5C-like"/>
</dbReference>
<dbReference type="GO" id="GO:0015990">
    <property type="term" value="P:electron transport coupled proton transport"/>
    <property type="evidence" value="ECO:0007669"/>
    <property type="project" value="TreeGrafter"/>
</dbReference>
<evidence type="ECO:0000256" key="6">
    <source>
        <dbReference type="ARBA" id="ARBA00022982"/>
    </source>
</evidence>
<evidence type="ECO:0000256" key="7">
    <source>
        <dbReference type="ARBA" id="ARBA00022989"/>
    </source>
</evidence>
<organism evidence="13">
    <name type="scientific">Trioza remota</name>
    <dbReference type="NCBI Taxonomy" id="1715813"/>
    <lineage>
        <taxon>Eukaryota</taxon>
        <taxon>Metazoa</taxon>
        <taxon>Ecdysozoa</taxon>
        <taxon>Arthropoda</taxon>
        <taxon>Hexapoda</taxon>
        <taxon>Insecta</taxon>
        <taxon>Pterygota</taxon>
        <taxon>Neoptera</taxon>
        <taxon>Paraneoptera</taxon>
        <taxon>Hemiptera</taxon>
        <taxon>Sternorrhyncha</taxon>
        <taxon>Psylloidea</taxon>
        <taxon>Triozidae</taxon>
        <taxon>Trioza</taxon>
    </lineage>
</organism>
<dbReference type="InterPro" id="IPR001516">
    <property type="entry name" value="Proton_antipo_N"/>
</dbReference>
<dbReference type="Pfam" id="PF00361">
    <property type="entry name" value="Proton_antipo_M"/>
    <property type="match status" value="1"/>
</dbReference>
<comment type="similarity">
    <text evidence="10">Belongs to the complex I subunit 5 family.</text>
</comment>
<keyword evidence="10" id="KW-0520">NAD</keyword>
<keyword evidence="10 13" id="KW-0496">Mitochondrion</keyword>
<accession>A0A344A2U9</accession>
<feature type="transmembrane region" description="Helical" evidence="10">
    <location>
        <begin position="428"/>
        <end position="454"/>
    </location>
</feature>
<feature type="transmembrane region" description="Helical" evidence="10">
    <location>
        <begin position="111"/>
        <end position="129"/>
    </location>
</feature>
<feature type="domain" description="NADH-Ubiquinone oxidoreductase (complex I) chain 5 N-terminal" evidence="12">
    <location>
        <begin position="42"/>
        <end position="84"/>
    </location>
</feature>
<evidence type="ECO:0000256" key="8">
    <source>
        <dbReference type="ARBA" id="ARBA00023136"/>
    </source>
</evidence>
<feature type="transmembrane region" description="Helical" evidence="10">
    <location>
        <begin position="150"/>
        <end position="168"/>
    </location>
</feature>
<feature type="transmembrane region" description="Helical" evidence="10">
    <location>
        <begin position="205"/>
        <end position="225"/>
    </location>
</feature>
<dbReference type="GO" id="GO:0003954">
    <property type="term" value="F:NADH dehydrogenase activity"/>
    <property type="evidence" value="ECO:0007669"/>
    <property type="project" value="TreeGrafter"/>
</dbReference>
<keyword evidence="6" id="KW-0249">Electron transport</keyword>
<dbReference type="PRINTS" id="PR01434">
    <property type="entry name" value="NADHDHGNASE5"/>
</dbReference>
<evidence type="ECO:0000256" key="5">
    <source>
        <dbReference type="ARBA" id="ARBA00022692"/>
    </source>
</evidence>
<evidence type="ECO:0000256" key="10">
    <source>
        <dbReference type="RuleBase" id="RU003404"/>
    </source>
</evidence>
<keyword evidence="10" id="KW-0830">Ubiquinone</keyword>
<feature type="transmembrane region" description="Helical" evidence="10">
    <location>
        <begin position="356"/>
        <end position="373"/>
    </location>
</feature>
<evidence type="ECO:0000256" key="4">
    <source>
        <dbReference type="ARBA" id="ARBA00021096"/>
    </source>
</evidence>
<keyword evidence="8 10" id="KW-0472">Membrane</keyword>
<reference evidence="13" key="1">
    <citation type="submission" date="2018-02" db="EMBL/GenBank/DDBJ databases">
        <title>Resolving the psyllid tree of life: Phylogenomic analysis of the superfamily Psylloidea (Hemiptera).</title>
        <authorList>
            <person name="Percy D.M."/>
            <person name="Sveinsson S."/>
            <person name="Lemmon A.R."/>
            <person name="Lemmon E.M."/>
            <person name="Ouvrard D."/>
            <person name="Burckhardt D."/>
        </authorList>
    </citation>
    <scope>NUCLEOTIDE SEQUENCE</scope>
    <source>
        <strain evidence="13">DP1.idba.179_circ</strain>
    </source>
</reference>
<geneLocation type="mitochondrion" evidence="13"/>
<keyword evidence="5 10" id="KW-0812">Transmembrane</keyword>
<evidence type="ECO:0000256" key="2">
    <source>
        <dbReference type="ARBA" id="ARBA00004141"/>
    </source>
</evidence>
<feature type="transmembrane region" description="Helical" evidence="10">
    <location>
        <begin position="325"/>
        <end position="344"/>
    </location>
</feature>